<feature type="transmembrane region" description="Helical" evidence="1">
    <location>
        <begin position="294"/>
        <end position="314"/>
    </location>
</feature>
<feature type="transmembrane region" description="Helical" evidence="1">
    <location>
        <begin position="359"/>
        <end position="381"/>
    </location>
</feature>
<gene>
    <name evidence="2" type="ORF">SAMN03080615_01352</name>
</gene>
<dbReference type="PANTHER" id="PTHR30199:SF0">
    <property type="entry name" value="INNER MEMBRANE PROTEIN YDCO"/>
    <property type="match status" value="1"/>
</dbReference>
<evidence type="ECO:0000313" key="3">
    <source>
        <dbReference type="Proteomes" id="UP000198749"/>
    </source>
</evidence>
<feature type="transmembrane region" description="Helical" evidence="1">
    <location>
        <begin position="245"/>
        <end position="274"/>
    </location>
</feature>
<feature type="transmembrane region" description="Helical" evidence="1">
    <location>
        <begin position="93"/>
        <end position="112"/>
    </location>
</feature>
<protein>
    <submittedName>
        <fullName evidence="2">Benzoate membrane transport protein</fullName>
    </submittedName>
</protein>
<dbReference type="GO" id="GO:0005886">
    <property type="term" value="C:plasma membrane"/>
    <property type="evidence" value="ECO:0007669"/>
    <property type="project" value="TreeGrafter"/>
</dbReference>
<evidence type="ECO:0000313" key="2">
    <source>
        <dbReference type="EMBL" id="SEQ39405.1"/>
    </source>
</evidence>
<keyword evidence="1" id="KW-0812">Transmembrane</keyword>
<dbReference type="EMBL" id="FOGB01000003">
    <property type="protein sequence ID" value="SEQ39405.1"/>
    <property type="molecule type" value="Genomic_DNA"/>
</dbReference>
<name>A0A1H9FNF3_9GAMM</name>
<feature type="transmembrane region" description="Helical" evidence="1">
    <location>
        <begin position="143"/>
        <end position="160"/>
    </location>
</feature>
<dbReference type="Pfam" id="PF03594">
    <property type="entry name" value="BenE"/>
    <property type="match status" value="1"/>
</dbReference>
<dbReference type="RefSeq" id="WP_175483458.1">
    <property type="nucleotide sequence ID" value="NZ_AP025284.1"/>
</dbReference>
<keyword evidence="1" id="KW-1133">Transmembrane helix</keyword>
<feature type="transmembrane region" description="Helical" evidence="1">
    <location>
        <begin position="321"/>
        <end position="339"/>
    </location>
</feature>
<feature type="transmembrane region" description="Helical" evidence="1">
    <location>
        <begin position="213"/>
        <end position="233"/>
    </location>
</feature>
<dbReference type="STRING" id="355243.SAMN03080615_01352"/>
<keyword evidence="1" id="KW-0472">Membrane</keyword>
<feature type="transmembrane region" description="Helical" evidence="1">
    <location>
        <begin position="119"/>
        <end position="137"/>
    </location>
</feature>
<keyword evidence="3" id="KW-1185">Reference proteome</keyword>
<feature type="transmembrane region" description="Helical" evidence="1">
    <location>
        <begin position="12"/>
        <end position="32"/>
    </location>
</feature>
<accession>A0A1H9FNF3</accession>
<proteinExistence type="predicted"/>
<sequence length="395" mass="41915">MHKDLSLSAITAGLLAVLISYSGPLVIFYQAAQSADVSNEMMASWVWAISIGAAVSGIFLSIWFKAPIITAWSAPGTALLITLFPELSLNEAVGAYITAAFLLILLGFSGYFDRIMSAIPRGIAHGMLAGILFQFGIKAFLAIQFMPELSILMIASYLIFRRLLPKYCLLLLLITGLAGAMLLGETNLQSVELSFTSPVFIAPEFSFNATLSLAIPLVIVSLSGQFLPGFAILKASGFNTPARPIFICTGAISVITAFFGGITTVIAAITAALCTGKDAHPNPDKRYIAGISNGVFYLIGATFSGTIIALLAALPEHFVEVLAGLALLGAISSNLLGAAQESSHFEASLITFVVTASGMNYLGIGAAFWGVIIGLLSYAVLYQKRENMQAWFRRS</sequence>
<feature type="transmembrane region" description="Helical" evidence="1">
    <location>
        <begin position="167"/>
        <end position="184"/>
    </location>
</feature>
<dbReference type="Proteomes" id="UP000198749">
    <property type="component" value="Unassembled WGS sequence"/>
</dbReference>
<organism evidence="2 3">
    <name type="scientific">Amphritea atlantica</name>
    <dbReference type="NCBI Taxonomy" id="355243"/>
    <lineage>
        <taxon>Bacteria</taxon>
        <taxon>Pseudomonadati</taxon>
        <taxon>Pseudomonadota</taxon>
        <taxon>Gammaproteobacteria</taxon>
        <taxon>Oceanospirillales</taxon>
        <taxon>Oceanospirillaceae</taxon>
        <taxon>Amphritea</taxon>
    </lineage>
</organism>
<dbReference type="AlphaFoldDB" id="A0A1H9FNF3"/>
<dbReference type="PANTHER" id="PTHR30199">
    <property type="entry name" value="MFS FAMILY TRANSPORTER, PREDICTED SUBSTRATE BENZOATE"/>
    <property type="match status" value="1"/>
</dbReference>
<reference evidence="3" key="1">
    <citation type="submission" date="2016-10" db="EMBL/GenBank/DDBJ databases">
        <authorList>
            <person name="Varghese N."/>
            <person name="Submissions S."/>
        </authorList>
    </citation>
    <scope>NUCLEOTIDE SEQUENCE [LARGE SCALE GENOMIC DNA]</scope>
    <source>
        <strain evidence="3">DSM 18887</strain>
    </source>
</reference>
<evidence type="ECO:0000256" key="1">
    <source>
        <dbReference type="SAM" id="Phobius"/>
    </source>
</evidence>
<dbReference type="InterPro" id="IPR004711">
    <property type="entry name" value="Benzoate_Transporter"/>
</dbReference>
<dbReference type="NCBIfam" id="TIGR00843">
    <property type="entry name" value="benE"/>
    <property type="match status" value="1"/>
</dbReference>
<feature type="transmembrane region" description="Helical" evidence="1">
    <location>
        <begin position="44"/>
        <end position="64"/>
    </location>
</feature>
<dbReference type="GO" id="GO:0042925">
    <property type="term" value="F:benzoate transmembrane transporter activity"/>
    <property type="evidence" value="ECO:0007669"/>
    <property type="project" value="InterPro"/>
</dbReference>